<feature type="transmembrane region" description="Helical" evidence="2">
    <location>
        <begin position="29"/>
        <end position="48"/>
    </location>
</feature>
<reference evidence="4" key="1">
    <citation type="journal article" date="2019" name="Int. J. Syst. Evol. Microbiol.">
        <title>The Global Catalogue of Microorganisms (GCM) 10K type strain sequencing project: providing services to taxonomists for standard genome sequencing and annotation.</title>
        <authorList>
            <consortium name="The Broad Institute Genomics Platform"/>
            <consortium name="The Broad Institute Genome Sequencing Center for Infectious Disease"/>
            <person name="Wu L."/>
            <person name="Ma J."/>
        </authorList>
    </citation>
    <scope>NUCLEOTIDE SEQUENCE [LARGE SCALE GENOMIC DNA]</scope>
    <source>
        <strain evidence="4">JCM 17017</strain>
    </source>
</reference>
<evidence type="ECO:0000313" key="4">
    <source>
        <dbReference type="Proteomes" id="UP001501624"/>
    </source>
</evidence>
<feature type="compositionally biased region" description="Basic and acidic residues" evidence="1">
    <location>
        <begin position="228"/>
        <end position="239"/>
    </location>
</feature>
<feature type="region of interest" description="Disordered" evidence="1">
    <location>
        <begin position="173"/>
        <end position="338"/>
    </location>
</feature>
<sequence>MDTDSTGGAAAVQLDAIPDTAAAGRSPSVAAYVVGAVSAVLLAVGAAVPVVNGVARGFNSVPLLVVLAIAPMAVVAVLALKGRHQTAAGVLAAVAALAPGRLVLDLILLTDPVRAARPELFRLHSLADPGTAPGLWLLLAGHVAAMVAGVLATRAAAPKADIPWTPRASAAAEAAAARAAGSPGPSSPSTDPGRSARTTGGDAPGGTAARGRNAADAAGGAAASGSDEGERTGNADRKTGALPARNSRTEYSATIGDAGTDDSAADRPATSSDAATSGEAATRADEAGRATTRADEAGRATTRAEAADRASVPDGSSDRPAASGGGSDLAPAPESTWPEAAEVSRGGLVFGMFAAVVAGVGVMMAPFTSTDAFLPADSAFESPGLVLAGSLLLAFALPVATMLLAGSGTAVARGGLLGLGVTAAVVGLPNLVSGLSLPGVRLAAGPILVLVGAAGMIAAAFLPTAATRDAAQDDEAGEITLPGIRRLRIVTGVLAVLTSAAAIAGALTPQVVITETLNGPQSPSRSALLVAGLLVGVLGLVMFTAGPAAYARPALSVAWVTVPLAGTAVLTMAVTATELGAGLTPGPGVLWTALAIVGSAITACCSVVAGMVERDETTDPATALGDGPALPGADLLTPLVAAGILAIGAFGTPSILAPDYVEPALWSSFGTPSWGLLVALLTVLGACVLAPRCRPARAAALLAGAACVAGLRAAELPLVGDEIAGAHAGLGWWLALGCALALVIAAVLAARGSIHTPKPRSGSIR</sequence>
<feature type="transmembrane region" description="Helical" evidence="2">
    <location>
        <begin position="443"/>
        <end position="466"/>
    </location>
</feature>
<feature type="transmembrane region" description="Helical" evidence="2">
    <location>
        <begin position="385"/>
        <end position="404"/>
    </location>
</feature>
<accession>A0ABP7I5Y4</accession>
<feature type="transmembrane region" description="Helical" evidence="2">
    <location>
        <begin position="557"/>
        <end position="577"/>
    </location>
</feature>
<feature type="transmembrane region" description="Helical" evidence="2">
    <location>
        <begin position="672"/>
        <end position="691"/>
    </location>
</feature>
<keyword evidence="4" id="KW-1185">Reference proteome</keyword>
<gene>
    <name evidence="3" type="ORF">GCM10022380_26250</name>
</gene>
<feature type="transmembrane region" description="Helical" evidence="2">
    <location>
        <begin position="698"/>
        <end position="718"/>
    </location>
</feature>
<feature type="transmembrane region" description="Helical" evidence="2">
    <location>
        <begin position="487"/>
        <end position="507"/>
    </location>
</feature>
<organism evidence="3 4">
    <name type="scientific">Amycolatopsis tucumanensis</name>
    <dbReference type="NCBI Taxonomy" id="401106"/>
    <lineage>
        <taxon>Bacteria</taxon>
        <taxon>Bacillati</taxon>
        <taxon>Actinomycetota</taxon>
        <taxon>Actinomycetes</taxon>
        <taxon>Pseudonocardiales</taxon>
        <taxon>Pseudonocardiaceae</taxon>
        <taxon>Amycolatopsis</taxon>
    </lineage>
</organism>
<feature type="transmembrane region" description="Helical" evidence="2">
    <location>
        <begin position="60"/>
        <end position="80"/>
    </location>
</feature>
<feature type="transmembrane region" description="Helical" evidence="2">
    <location>
        <begin position="730"/>
        <end position="750"/>
    </location>
</feature>
<feature type="transmembrane region" description="Helical" evidence="2">
    <location>
        <begin position="347"/>
        <end position="365"/>
    </location>
</feature>
<keyword evidence="2" id="KW-0812">Transmembrane</keyword>
<name>A0ABP7I5Y4_9PSEU</name>
<dbReference type="RefSeq" id="WP_237339208.1">
    <property type="nucleotide sequence ID" value="NZ_BAABCM010000003.1"/>
</dbReference>
<comment type="caution">
    <text evidence="3">The sequence shown here is derived from an EMBL/GenBank/DDBJ whole genome shotgun (WGS) entry which is preliminary data.</text>
</comment>
<feature type="compositionally biased region" description="Low complexity" evidence="1">
    <location>
        <begin position="173"/>
        <end position="226"/>
    </location>
</feature>
<feature type="transmembrane region" description="Helical" evidence="2">
    <location>
        <begin position="130"/>
        <end position="152"/>
    </location>
</feature>
<keyword evidence="2" id="KW-0472">Membrane</keyword>
<proteinExistence type="predicted"/>
<feature type="transmembrane region" description="Helical" evidence="2">
    <location>
        <begin position="589"/>
        <end position="612"/>
    </location>
</feature>
<feature type="compositionally biased region" description="Basic and acidic residues" evidence="1">
    <location>
        <begin position="282"/>
        <end position="298"/>
    </location>
</feature>
<feature type="transmembrane region" description="Helical" evidence="2">
    <location>
        <begin position="527"/>
        <end position="550"/>
    </location>
</feature>
<evidence type="ECO:0000256" key="2">
    <source>
        <dbReference type="SAM" id="Phobius"/>
    </source>
</evidence>
<keyword evidence="2" id="KW-1133">Transmembrane helix</keyword>
<dbReference type="EMBL" id="BAABCM010000003">
    <property type="protein sequence ID" value="GAA3807351.1"/>
    <property type="molecule type" value="Genomic_DNA"/>
</dbReference>
<dbReference type="Proteomes" id="UP001501624">
    <property type="component" value="Unassembled WGS sequence"/>
</dbReference>
<evidence type="ECO:0000313" key="3">
    <source>
        <dbReference type="EMBL" id="GAA3807351.1"/>
    </source>
</evidence>
<feature type="transmembrane region" description="Helical" evidence="2">
    <location>
        <begin position="87"/>
        <end position="110"/>
    </location>
</feature>
<protein>
    <submittedName>
        <fullName evidence="3">Uncharacterized protein</fullName>
    </submittedName>
</protein>
<feature type="transmembrane region" description="Helical" evidence="2">
    <location>
        <begin position="633"/>
        <end position="652"/>
    </location>
</feature>
<evidence type="ECO:0000256" key="1">
    <source>
        <dbReference type="SAM" id="MobiDB-lite"/>
    </source>
</evidence>
<feature type="transmembrane region" description="Helical" evidence="2">
    <location>
        <begin position="416"/>
        <end position="437"/>
    </location>
</feature>